<proteinExistence type="predicted"/>
<evidence type="ECO:0000313" key="4">
    <source>
        <dbReference type="Proteomes" id="UP000055611"/>
    </source>
</evidence>
<accession>A0A126QLF8</accession>
<feature type="compositionally biased region" description="Basic and acidic residues" evidence="1">
    <location>
        <begin position="48"/>
        <end position="57"/>
    </location>
</feature>
<dbReference type="EMBL" id="CP014206">
    <property type="protein sequence ID" value="AMK10754.1"/>
    <property type="molecule type" value="Genomic_DNA"/>
</dbReference>
<dbReference type="AlphaFoldDB" id="A0A126QLF8"/>
<evidence type="ECO:0000313" key="2">
    <source>
        <dbReference type="EMBL" id="AMK10754.1"/>
    </source>
</evidence>
<protein>
    <submittedName>
        <fullName evidence="3">Uncharacterized protein</fullName>
    </submittedName>
</protein>
<dbReference type="EMBL" id="SOBK01000001">
    <property type="protein sequence ID" value="TDT91740.1"/>
    <property type="molecule type" value="Genomic_DNA"/>
</dbReference>
<dbReference type="Proteomes" id="UP000055611">
    <property type="component" value="Chromosome"/>
</dbReference>
<evidence type="ECO:0000313" key="3">
    <source>
        <dbReference type="EMBL" id="TDT91740.1"/>
    </source>
</evidence>
<reference evidence="3 5" key="2">
    <citation type="submission" date="2019-03" db="EMBL/GenBank/DDBJ databases">
        <title>Genomic Encyclopedia of Type Strains, Phase IV (KMG-IV): sequencing the most valuable type-strain genomes for metagenomic binning, comparative biology and taxonomic classification.</title>
        <authorList>
            <person name="Goeker M."/>
        </authorList>
    </citation>
    <scope>NUCLEOTIDE SEQUENCE [LARGE SCALE GENOMIC DNA]</scope>
    <source>
        <strain evidence="3 5">DSM 101483</strain>
    </source>
</reference>
<name>A0A126QLF8_9BACT</name>
<dbReference type="KEGG" id="dej:AWY79_06330"/>
<evidence type="ECO:0000313" key="5">
    <source>
        <dbReference type="Proteomes" id="UP000295506"/>
    </source>
</evidence>
<gene>
    <name evidence="2" type="ORF">AWY79_06330</name>
    <name evidence="3" type="ORF">EDC59_101138</name>
</gene>
<dbReference type="Proteomes" id="UP000295506">
    <property type="component" value="Unassembled WGS sequence"/>
</dbReference>
<feature type="region of interest" description="Disordered" evidence="1">
    <location>
        <begin position="46"/>
        <end position="86"/>
    </location>
</feature>
<reference evidence="2 4" key="1">
    <citation type="journal article" date="2016" name="Front. Microbiol.">
        <title>Genome Sequence of the Piezophilic, Mesophilic Sulfate-Reducing Bacterium Desulfovibrio indicus J2T.</title>
        <authorList>
            <person name="Cao J."/>
            <person name="Maignien L."/>
            <person name="Shao Z."/>
            <person name="Alain K."/>
            <person name="Jebbar M."/>
        </authorList>
    </citation>
    <scope>NUCLEOTIDE SEQUENCE [LARGE SCALE GENOMIC DNA]</scope>
    <source>
        <strain evidence="2 4">J2</strain>
    </source>
</reference>
<keyword evidence="4" id="KW-1185">Reference proteome</keyword>
<evidence type="ECO:0000256" key="1">
    <source>
        <dbReference type="SAM" id="MobiDB-lite"/>
    </source>
</evidence>
<sequence length="86" mass="9620">MKIIFKRGLKRRPGKGFAIKFTLCINQTEKVYYCKIGAPGDGVSRLEGGSRRADRDWPGPGWGRPWPEAKKKGLPEGRPNRPKVGV</sequence>
<organism evidence="3 5">
    <name type="scientific">Pseudodesulfovibrio indicus</name>
    <dbReference type="NCBI Taxonomy" id="1716143"/>
    <lineage>
        <taxon>Bacteria</taxon>
        <taxon>Pseudomonadati</taxon>
        <taxon>Thermodesulfobacteriota</taxon>
        <taxon>Desulfovibrionia</taxon>
        <taxon>Desulfovibrionales</taxon>
        <taxon>Desulfovibrionaceae</taxon>
    </lineage>
</organism>
<feature type="compositionally biased region" description="Basic and acidic residues" evidence="1">
    <location>
        <begin position="67"/>
        <end position="79"/>
    </location>
</feature>